<protein>
    <submittedName>
        <fullName evidence="1">Uncharacterized protein</fullName>
    </submittedName>
</protein>
<evidence type="ECO:0000313" key="2">
    <source>
        <dbReference type="Proteomes" id="UP001152561"/>
    </source>
</evidence>
<accession>A0A9Q1LFK3</accession>
<evidence type="ECO:0000313" key="1">
    <source>
        <dbReference type="EMBL" id="KAJ8534897.1"/>
    </source>
</evidence>
<dbReference type="AlphaFoldDB" id="A0A9Q1LFK3"/>
<name>A0A9Q1LFK3_9SOLA</name>
<sequence length="80" mass="8923">MSGGLSGIACWSAILPLDVAKTIIETTPEKNHTRNPFRVLKLLVTIISCILELEMLNEMPDSVYYGRFTGDLVLEDAIWV</sequence>
<dbReference type="Pfam" id="PF00153">
    <property type="entry name" value="Mito_carr"/>
    <property type="match status" value="1"/>
</dbReference>
<dbReference type="InterPro" id="IPR018108">
    <property type="entry name" value="MCP_transmembrane"/>
</dbReference>
<gene>
    <name evidence="1" type="ORF">K7X08_016625</name>
</gene>
<organism evidence="1 2">
    <name type="scientific">Anisodus acutangulus</name>
    <dbReference type="NCBI Taxonomy" id="402998"/>
    <lineage>
        <taxon>Eukaryota</taxon>
        <taxon>Viridiplantae</taxon>
        <taxon>Streptophyta</taxon>
        <taxon>Embryophyta</taxon>
        <taxon>Tracheophyta</taxon>
        <taxon>Spermatophyta</taxon>
        <taxon>Magnoliopsida</taxon>
        <taxon>eudicotyledons</taxon>
        <taxon>Gunneridae</taxon>
        <taxon>Pentapetalae</taxon>
        <taxon>asterids</taxon>
        <taxon>lamiids</taxon>
        <taxon>Solanales</taxon>
        <taxon>Solanaceae</taxon>
        <taxon>Solanoideae</taxon>
        <taxon>Hyoscyameae</taxon>
        <taxon>Anisodus</taxon>
    </lineage>
</organism>
<proteinExistence type="predicted"/>
<keyword evidence="2" id="KW-1185">Reference proteome</keyword>
<comment type="caution">
    <text evidence="1">The sequence shown here is derived from an EMBL/GenBank/DDBJ whole genome shotgun (WGS) entry which is preliminary data.</text>
</comment>
<dbReference type="OrthoDB" id="14252at2759"/>
<dbReference type="EMBL" id="JAJAGQ010000019">
    <property type="protein sequence ID" value="KAJ8534897.1"/>
    <property type="molecule type" value="Genomic_DNA"/>
</dbReference>
<dbReference type="Proteomes" id="UP001152561">
    <property type="component" value="Unassembled WGS sequence"/>
</dbReference>
<reference evidence="2" key="1">
    <citation type="journal article" date="2023" name="Proc. Natl. Acad. Sci. U.S.A.">
        <title>Genomic and structural basis for evolution of tropane alkaloid biosynthesis.</title>
        <authorList>
            <person name="Wanga Y.-J."/>
            <person name="Taina T."/>
            <person name="Yua J.-Y."/>
            <person name="Lia J."/>
            <person name="Xua B."/>
            <person name="Chenc J."/>
            <person name="D'Auriad J.C."/>
            <person name="Huanga J.-P."/>
            <person name="Huanga S.-X."/>
        </authorList>
    </citation>
    <scope>NUCLEOTIDE SEQUENCE [LARGE SCALE GENOMIC DNA]</scope>
    <source>
        <strain evidence="2">cv. KIB-2019</strain>
    </source>
</reference>